<feature type="region of interest" description="Disordered" evidence="12">
    <location>
        <begin position="14"/>
        <end position="73"/>
    </location>
</feature>
<feature type="transmembrane region" description="Helical" evidence="11">
    <location>
        <begin position="353"/>
        <end position="374"/>
    </location>
</feature>
<feature type="transmembrane region" description="Helical" evidence="11">
    <location>
        <begin position="435"/>
        <end position="460"/>
    </location>
</feature>
<comment type="similarity">
    <text evidence="3 11">Belongs to the PRM1 family.</text>
</comment>
<evidence type="ECO:0000256" key="10">
    <source>
        <dbReference type="ARBA" id="ARBA00023180"/>
    </source>
</evidence>
<evidence type="ECO:0000256" key="9">
    <source>
        <dbReference type="ARBA" id="ARBA00023136"/>
    </source>
</evidence>
<name>A0ABR1F6M1_9ASCO</name>
<gene>
    <name evidence="13" type="ORF">BZA70DRAFT_160557</name>
</gene>
<evidence type="ECO:0000256" key="6">
    <source>
        <dbReference type="ARBA" id="ARBA00022692"/>
    </source>
</evidence>
<feature type="compositionally biased region" description="Low complexity" evidence="12">
    <location>
        <begin position="758"/>
        <end position="774"/>
    </location>
</feature>
<dbReference type="RefSeq" id="XP_064768522.1">
    <property type="nucleotide sequence ID" value="XM_064909779.1"/>
</dbReference>
<keyword evidence="6 11" id="KW-0812">Transmembrane</keyword>
<keyword evidence="10" id="KW-0325">Glycoprotein</keyword>
<evidence type="ECO:0000313" key="13">
    <source>
        <dbReference type="EMBL" id="KAK7205489.1"/>
    </source>
</evidence>
<evidence type="ECO:0000313" key="14">
    <source>
        <dbReference type="Proteomes" id="UP001498771"/>
    </source>
</evidence>
<feature type="region of interest" description="Disordered" evidence="12">
    <location>
        <begin position="724"/>
        <end position="774"/>
    </location>
</feature>
<evidence type="ECO:0000256" key="7">
    <source>
        <dbReference type="ARBA" id="ARBA00022971"/>
    </source>
</evidence>
<dbReference type="EMBL" id="JBBJBU010000005">
    <property type="protein sequence ID" value="KAK7205489.1"/>
    <property type="molecule type" value="Genomic_DNA"/>
</dbReference>
<dbReference type="GeneID" id="90035291"/>
<keyword evidence="5 11" id="KW-1003">Cell membrane</keyword>
<evidence type="ECO:0000256" key="11">
    <source>
        <dbReference type="RuleBase" id="RU366035"/>
    </source>
</evidence>
<protein>
    <recommendedName>
        <fullName evidence="4 11">Plasma membrane fusion protein PRM1</fullName>
    </recommendedName>
</protein>
<keyword evidence="8 11" id="KW-1133">Transmembrane helix</keyword>
<comment type="caution">
    <text evidence="13">The sequence shown here is derived from an EMBL/GenBank/DDBJ whole genome shotgun (WGS) entry which is preliminary data.</text>
</comment>
<evidence type="ECO:0000256" key="1">
    <source>
        <dbReference type="ARBA" id="ARBA00002512"/>
    </source>
</evidence>
<proteinExistence type="inferred from homology"/>
<comment type="caution">
    <text evidence="11">Lacks conserved residue(s) required for the propagation of feature annotation.</text>
</comment>
<dbReference type="InterPro" id="IPR026777">
    <property type="entry name" value="PRM1"/>
</dbReference>
<evidence type="ECO:0000256" key="4">
    <source>
        <dbReference type="ARBA" id="ARBA00017621"/>
    </source>
</evidence>
<comment type="function">
    <text evidence="1 11">Involved in cell fusion during mating by stabilizing the plasma membrane fusion event.</text>
</comment>
<dbReference type="PANTHER" id="PTHR31030:SF1">
    <property type="entry name" value="PLASMA MEMBRANE FUSION PROTEIN PRM1"/>
    <property type="match status" value="1"/>
</dbReference>
<keyword evidence="9 11" id="KW-0472">Membrane</keyword>
<accession>A0ABR1F6M1</accession>
<feature type="compositionally biased region" description="Polar residues" evidence="12">
    <location>
        <begin position="34"/>
        <end position="43"/>
    </location>
</feature>
<evidence type="ECO:0000256" key="12">
    <source>
        <dbReference type="SAM" id="MobiDB-lite"/>
    </source>
</evidence>
<sequence length="774" mass="84982">MDAARRYWNNWTYPTLDEASPSSPPPSFSESQKRSPPNVTLPTYQPVRWTDLHPQDDSRRPPPNFPDGSGPTPYLGPRDRLSLAWVNRWTIICLLVLVKLMISSNSMESSLDSARSETLTACGKVEVAGSSLISMPYYVSSGANALVASGVETAVSALVDALDLIIVAVEEIVVFAIELATSTYTCLITMAVTGVVDNVLNATESIVDFVNSTAVAFNSDLSNVIDTFNSALANVEKGIEAVADLFTDNSTDFPVLSIPKFNISISTSINSKLQSLEDDMPTFTDVQNATEYAIRYPFTKLRSVVNSSYSEYSFDRSILPVPSKESLAICKDDSAINDFFDELIALVKKLSKAAMIVLIIFALLAIIIMGYLDLLQWRSLRKRVFTLTRALQRTDKNLDPIDSFQVASSHFAHYFGLLVTRPVQSLKTQAAIRWLIAYITYPPALVALSLAVASIVGAIIQSCILAQVEARSPTLVSSFGNLTDQVVAVIENKGVEWANGTNEALASSETDINDDLFGWVLDATSSVNNTLNTFVDEMTSTLSDVFGGTPLYDPILDVLNCLLLLKIQGIESGLTWAYDHAHISLPRFNESVIIDAFASTNMTNSTSKAVSSSPSSSSNKLVSSDVSELAAETTDTVLSALKKVEAAYRSGIKLEYTFGYSLFALWGLIVLVAAVRVAKMKYTDYKQQRQQREDEHRRDMLLTNPNIVLDATNFQHIVVHPRPTEVRTQHKQRRQSHFDVPLPVAKPSASSRERARPRSASSSDCSSTKSRTIY</sequence>
<organism evidence="13 14">
    <name type="scientific">Myxozyma melibiosi</name>
    <dbReference type="NCBI Taxonomy" id="54550"/>
    <lineage>
        <taxon>Eukaryota</taxon>
        <taxon>Fungi</taxon>
        <taxon>Dikarya</taxon>
        <taxon>Ascomycota</taxon>
        <taxon>Saccharomycotina</taxon>
        <taxon>Lipomycetes</taxon>
        <taxon>Lipomycetales</taxon>
        <taxon>Lipomycetaceae</taxon>
        <taxon>Myxozyma</taxon>
    </lineage>
</organism>
<dbReference type="Proteomes" id="UP001498771">
    <property type="component" value="Unassembled WGS sequence"/>
</dbReference>
<evidence type="ECO:0000256" key="2">
    <source>
        <dbReference type="ARBA" id="ARBA00004651"/>
    </source>
</evidence>
<evidence type="ECO:0000256" key="8">
    <source>
        <dbReference type="ARBA" id="ARBA00022989"/>
    </source>
</evidence>
<comment type="subcellular location">
    <subcellularLocation>
        <location evidence="2 11">Cell membrane</location>
        <topology evidence="2 11">Multi-pass membrane protein</topology>
    </subcellularLocation>
</comment>
<keyword evidence="14" id="KW-1185">Reference proteome</keyword>
<reference evidence="13 14" key="1">
    <citation type="submission" date="2024-03" db="EMBL/GenBank/DDBJ databases">
        <title>Genome-scale model development and genomic sequencing of the oleaginous clade Lipomyces.</title>
        <authorList>
            <consortium name="Lawrence Berkeley National Laboratory"/>
            <person name="Czajka J.J."/>
            <person name="Han Y."/>
            <person name="Kim J."/>
            <person name="Mondo S.J."/>
            <person name="Hofstad B.A."/>
            <person name="Robles A."/>
            <person name="Haridas S."/>
            <person name="Riley R."/>
            <person name="LaButti K."/>
            <person name="Pangilinan J."/>
            <person name="Andreopoulos W."/>
            <person name="Lipzen A."/>
            <person name="Yan J."/>
            <person name="Wang M."/>
            <person name="Ng V."/>
            <person name="Grigoriev I.V."/>
            <person name="Spatafora J.W."/>
            <person name="Magnuson J.K."/>
            <person name="Baker S.E."/>
            <person name="Pomraning K.R."/>
        </authorList>
    </citation>
    <scope>NUCLEOTIDE SEQUENCE [LARGE SCALE GENOMIC DNA]</scope>
    <source>
        <strain evidence="13 14">Phaff 52-87</strain>
    </source>
</reference>
<keyword evidence="7 11" id="KW-0184">Conjugation</keyword>
<dbReference type="PANTHER" id="PTHR31030">
    <property type="entry name" value="PLASMA MEMBRANE FUSION PROTEIN PRM1"/>
    <property type="match status" value="1"/>
</dbReference>
<feature type="compositionally biased region" description="Basic and acidic residues" evidence="12">
    <location>
        <begin position="50"/>
        <end position="60"/>
    </location>
</feature>
<evidence type="ECO:0000256" key="3">
    <source>
        <dbReference type="ARBA" id="ARBA00010780"/>
    </source>
</evidence>
<evidence type="ECO:0000256" key="5">
    <source>
        <dbReference type="ARBA" id="ARBA00022475"/>
    </source>
</evidence>
<feature type="transmembrane region" description="Helical" evidence="11">
    <location>
        <begin position="658"/>
        <end position="678"/>
    </location>
</feature>